<proteinExistence type="predicted"/>
<sequence length="125" mass="14500">MITPERRKADILKSISLNPTEIKIKQIVKVLKDGYFDEEEKEYNLTVRIYQQRKSNIEISSGTIGTAYKSKSYGMLADYEANLEVDPQNAIEFNSIYGHMKMIAVYPQIIKDELCGYQVDLERIR</sequence>
<gene>
    <name evidence="1" type="ORF">IS491_27005</name>
</gene>
<name>A0AAE2RXI2_CLOBE</name>
<accession>A0AAE2RXI2</accession>
<protein>
    <submittedName>
        <fullName evidence="1">Uncharacterized protein</fullName>
    </submittedName>
</protein>
<dbReference type="AlphaFoldDB" id="A0AAE2RXI2"/>
<comment type="caution">
    <text evidence="1">The sequence shown here is derived from an EMBL/GenBank/DDBJ whole genome shotgun (WGS) entry which is preliminary data.</text>
</comment>
<reference evidence="1" key="1">
    <citation type="submission" date="2020-11" db="EMBL/GenBank/DDBJ databases">
        <authorList>
            <person name="Thieme N."/>
            <person name="Liebl W."/>
            <person name="Zverlov V."/>
        </authorList>
    </citation>
    <scope>NUCLEOTIDE SEQUENCE</scope>
    <source>
        <strain evidence="1">NT08</strain>
    </source>
</reference>
<organism evidence="1 2">
    <name type="scientific">Clostridium beijerinckii</name>
    <name type="common">Clostridium MP</name>
    <dbReference type="NCBI Taxonomy" id="1520"/>
    <lineage>
        <taxon>Bacteria</taxon>
        <taxon>Bacillati</taxon>
        <taxon>Bacillota</taxon>
        <taxon>Clostridia</taxon>
        <taxon>Eubacteriales</taxon>
        <taxon>Clostridiaceae</taxon>
        <taxon>Clostridium</taxon>
    </lineage>
</organism>
<evidence type="ECO:0000313" key="1">
    <source>
        <dbReference type="EMBL" id="MBF7812242.1"/>
    </source>
</evidence>
<dbReference type="EMBL" id="JADOEF010000004">
    <property type="protein sequence ID" value="MBF7812242.1"/>
    <property type="molecule type" value="Genomic_DNA"/>
</dbReference>
<evidence type="ECO:0000313" key="2">
    <source>
        <dbReference type="Proteomes" id="UP000631418"/>
    </source>
</evidence>
<dbReference type="Proteomes" id="UP000631418">
    <property type="component" value="Unassembled WGS sequence"/>
</dbReference>